<proteinExistence type="inferred from homology"/>
<evidence type="ECO:0000256" key="2">
    <source>
        <dbReference type="RuleBase" id="RU004328"/>
    </source>
</evidence>
<protein>
    <submittedName>
        <fullName evidence="5">Uncharacterized protein</fullName>
    </submittedName>
</protein>
<dbReference type="InterPro" id="IPR036430">
    <property type="entry name" value="RNase_T2-like_sf"/>
</dbReference>
<dbReference type="GeneID" id="77730161"/>
<keyword evidence="4" id="KW-0732">Signal</keyword>
<evidence type="ECO:0000256" key="1">
    <source>
        <dbReference type="ARBA" id="ARBA00007469"/>
    </source>
</evidence>
<feature type="compositionally biased region" description="Basic and acidic residues" evidence="3">
    <location>
        <begin position="296"/>
        <end position="318"/>
    </location>
</feature>
<name>A0AA38HEM4_9TREE</name>
<dbReference type="Pfam" id="PF00445">
    <property type="entry name" value="Ribonuclease_T2"/>
    <property type="match status" value="1"/>
</dbReference>
<organism evidence="5 6">
    <name type="scientific">Dioszegia hungarica</name>
    <dbReference type="NCBI Taxonomy" id="4972"/>
    <lineage>
        <taxon>Eukaryota</taxon>
        <taxon>Fungi</taxon>
        <taxon>Dikarya</taxon>
        <taxon>Basidiomycota</taxon>
        <taxon>Agaricomycotina</taxon>
        <taxon>Tremellomycetes</taxon>
        <taxon>Tremellales</taxon>
        <taxon>Bulleribasidiaceae</taxon>
        <taxon>Dioszegia</taxon>
    </lineage>
</organism>
<evidence type="ECO:0000313" key="5">
    <source>
        <dbReference type="EMBL" id="KAI9639782.1"/>
    </source>
</evidence>
<feature type="chain" id="PRO_5041215051" evidence="4">
    <location>
        <begin position="21"/>
        <end position="318"/>
    </location>
</feature>
<comment type="caution">
    <text evidence="5">The sequence shown here is derived from an EMBL/GenBank/DDBJ whole genome shotgun (WGS) entry which is preliminary data.</text>
</comment>
<dbReference type="Proteomes" id="UP001164286">
    <property type="component" value="Unassembled WGS sequence"/>
</dbReference>
<dbReference type="GO" id="GO:0003723">
    <property type="term" value="F:RNA binding"/>
    <property type="evidence" value="ECO:0007669"/>
    <property type="project" value="InterPro"/>
</dbReference>
<dbReference type="RefSeq" id="XP_052949559.1">
    <property type="nucleotide sequence ID" value="XM_053090956.1"/>
</dbReference>
<accession>A0AA38HEM4</accession>
<gene>
    <name evidence="5" type="ORF">MKK02DRAFT_40108</name>
</gene>
<dbReference type="SUPFAM" id="SSF55895">
    <property type="entry name" value="Ribonuclease Rh-like"/>
    <property type="match status" value="1"/>
</dbReference>
<dbReference type="GO" id="GO:0033897">
    <property type="term" value="F:ribonuclease T2 activity"/>
    <property type="evidence" value="ECO:0007669"/>
    <property type="project" value="InterPro"/>
</dbReference>
<keyword evidence="6" id="KW-1185">Reference proteome</keyword>
<dbReference type="AlphaFoldDB" id="A0AA38HEM4"/>
<dbReference type="InterPro" id="IPR001568">
    <property type="entry name" value="RNase_T2-like"/>
</dbReference>
<comment type="similarity">
    <text evidence="1 2">Belongs to the RNase T2 family.</text>
</comment>
<evidence type="ECO:0000256" key="3">
    <source>
        <dbReference type="SAM" id="MobiDB-lite"/>
    </source>
</evidence>
<evidence type="ECO:0000313" key="6">
    <source>
        <dbReference type="Proteomes" id="UP001164286"/>
    </source>
</evidence>
<reference evidence="5" key="1">
    <citation type="journal article" date="2022" name="G3 (Bethesda)">
        <title>High quality genome of the basidiomycete yeast Dioszegia hungarica PDD-24b-2 isolated from cloud water.</title>
        <authorList>
            <person name="Jarrige D."/>
            <person name="Haridas S."/>
            <person name="Bleykasten-Grosshans C."/>
            <person name="Joly M."/>
            <person name="Nadalig T."/>
            <person name="Sancelme M."/>
            <person name="Vuilleumier S."/>
            <person name="Grigoriev I.V."/>
            <person name="Amato P."/>
            <person name="Bringel F."/>
        </authorList>
    </citation>
    <scope>NUCLEOTIDE SEQUENCE</scope>
    <source>
        <strain evidence="5">PDD-24b-2</strain>
    </source>
</reference>
<sequence length="318" mass="34573">MLVSTILGLVLARLALASSAQPVECPIVESCSSEASPANLDPCCVPKPGGLFVFRQRLQLDEADDLGNWGIDGIDVLGCDTLKPITTSWSSPRYSHEEISSLCLKSPLFGGESGYTKAEKEWAITETGEGVEELWARAVPAFFDVLHQLKARFPVSKLLADADITPSSDTTYSLSEIEAALSAVNQTVIVTCIDGAISLAAWPFTVKGKFQSGDIIPFSELPAGMTGSNCPKEGIKYPSSVHAPPPKPSAKWDPIFRPQPRAIRKSHDESKLYHPPSSDEDGSSGSRDPLKLGFFKGKDQTREEQEDRYGRQFSRDEL</sequence>
<dbReference type="EMBL" id="JAKWFO010000001">
    <property type="protein sequence ID" value="KAI9639782.1"/>
    <property type="molecule type" value="Genomic_DNA"/>
</dbReference>
<feature type="region of interest" description="Disordered" evidence="3">
    <location>
        <begin position="235"/>
        <end position="318"/>
    </location>
</feature>
<dbReference type="Gene3D" id="3.90.730.10">
    <property type="entry name" value="Ribonuclease T2-like"/>
    <property type="match status" value="1"/>
</dbReference>
<feature type="signal peptide" evidence="4">
    <location>
        <begin position="1"/>
        <end position="20"/>
    </location>
</feature>
<evidence type="ECO:0000256" key="4">
    <source>
        <dbReference type="SAM" id="SignalP"/>
    </source>
</evidence>